<sequence length="354" mass="40668">MKRAIKIPYPLIVLLLLSISCKGQQSTNKKIIELKNTITSKKYPNIDAIVVSKNEKIIVEEYFNGFAKDSLHDMRSSFKSVTSLLAGIAIDQGLFEVEDEVQNFLPEWKDDPRGKITIKNVLEMRSGLACEGFFGIGPDCESEMWETKDWQKYIFNIPLRHDPGLNWAYTSIEPELVGIIIARTSGMNLMEFAKKYLFDPLNIKKYQWYITPNGRGYAAGSFYMKPIDMLKIAQLVLKKGNWKNQQIVSEKWINESTNCGTDVEMSFVRFARTNNAKYTTAKYGYLWYRELLQYNNIRTEALFASGNGGQYMIVLEDYDTAIAFTGSNYGNWKGKLPFDIMLKYIIPILESPKE</sequence>
<dbReference type="EC" id="3.-.-.-" evidence="2"/>
<evidence type="ECO:0000313" key="3">
    <source>
        <dbReference type="Proteomes" id="UP001327027"/>
    </source>
</evidence>
<evidence type="ECO:0000313" key="2">
    <source>
        <dbReference type="EMBL" id="MEB3345755.1"/>
    </source>
</evidence>
<dbReference type="InterPro" id="IPR050789">
    <property type="entry name" value="Diverse_Enzym_Activities"/>
</dbReference>
<dbReference type="InterPro" id="IPR001466">
    <property type="entry name" value="Beta-lactam-related"/>
</dbReference>
<gene>
    <name evidence="2" type="ORF">U6A24_09800</name>
</gene>
<evidence type="ECO:0000259" key="1">
    <source>
        <dbReference type="Pfam" id="PF00144"/>
    </source>
</evidence>
<dbReference type="Gene3D" id="3.40.710.10">
    <property type="entry name" value="DD-peptidase/beta-lactamase superfamily"/>
    <property type="match status" value="1"/>
</dbReference>
<dbReference type="PROSITE" id="PS51257">
    <property type="entry name" value="PROKAR_LIPOPROTEIN"/>
    <property type="match status" value="1"/>
</dbReference>
<feature type="domain" description="Beta-lactamase-related" evidence="1">
    <location>
        <begin position="48"/>
        <end position="324"/>
    </location>
</feature>
<dbReference type="GO" id="GO:0016787">
    <property type="term" value="F:hydrolase activity"/>
    <property type="evidence" value="ECO:0007669"/>
    <property type="project" value="UniProtKB-KW"/>
</dbReference>
<dbReference type="EMBL" id="JAYKLX010000004">
    <property type="protein sequence ID" value="MEB3345755.1"/>
    <property type="molecule type" value="Genomic_DNA"/>
</dbReference>
<accession>A0ABU5ZUJ7</accession>
<dbReference type="Proteomes" id="UP001327027">
    <property type="component" value="Unassembled WGS sequence"/>
</dbReference>
<dbReference type="RefSeq" id="WP_324179786.1">
    <property type="nucleotide sequence ID" value="NZ_BAABAW010000007.1"/>
</dbReference>
<organism evidence="2 3">
    <name type="scientific">Aquimarina gracilis</name>
    <dbReference type="NCBI Taxonomy" id="874422"/>
    <lineage>
        <taxon>Bacteria</taxon>
        <taxon>Pseudomonadati</taxon>
        <taxon>Bacteroidota</taxon>
        <taxon>Flavobacteriia</taxon>
        <taxon>Flavobacteriales</taxon>
        <taxon>Flavobacteriaceae</taxon>
        <taxon>Aquimarina</taxon>
    </lineage>
</organism>
<dbReference type="PANTHER" id="PTHR43283">
    <property type="entry name" value="BETA-LACTAMASE-RELATED"/>
    <property type="match status" value="1"/>
</dbReference>
<dbReference type="InterPro" id="IPR012338">
    <property type="entry name" value="Beta-lactam/transpept-like"/>
</dbReference>
<keyword evidence="3" id="KW-1185">Reference proteome</keyword>
<dbReference type="PANTHER" id="PTHR43283:SF7">
    <property type="entry name" value="BETA-LACTAMASE-RELATED DOMAIN-CONTAINING PROTEIN"/>
    <property type="match status" value="1"/>
</dbReference>
<comment type="caution">
    <text evidence="2">The sequence shown here is derived from an EMBL/GenBank/DDBJ whole genome shotgun (WGS) entry which is preliminary data.</text>
</comment>
<dbReference type="SUPFAM" id="SSF56601">
    <property type="entry name" value="beta-lactamase/transpeptidase-like"/>
    <property type="match status" value="1"/>
</dbReference>
<reference evidence="2 3" key="1">
    <citation type="journal article" date="2013" name="Int. J. Syst. Evol. Microbiol.">
        <title>Aquimarina gracilis sp. nov., isolated from the gut microflora of a mussel, Mytilus coruscus, and emended description of Aquimarina spongiae.</title>
        <authorList>
            <person name="Park S.C."/>
            <person name="Choe H.N."/>
            <person name="Baik K.S."/>
            <person name="Seong C.N."/>
        </authorList>
    </citation>
    <scope>NUCLEOTIDE SEQUENCE [LARGE SCALE GENOMIC DNA]</scope>
    <source>
        <strain evidence="2 3">PSC32</strain>
    </source>
</reference>
<proteinExistence type="predicted"/>
<protein>
    <submittedName>
        <fullName evidence="2">Serine hydrolase</fullName>
        <ecNumber evidence="2">3.-.-.-</ecNumber>
    </submittedName>
</protein>
<name>A0ABU5ZUJ7_9FLAO</name>
<dbReference type="Pfam" id="PF00144">
    <property type="entry name" value="Beta-lactamase"/>
    <property type="match status" value="1"/>
</dbReference>
<keyword evidence="2" id="KW-0378">Hydrolase</keyword>